<reference evidence="15 16" key="1">
    <citation type="journal article" date="2008" name="Nature">
        <title>The Trichoplax genome and the nature of placozoans.</title>
        <authorList>
            <person name="Srivastava M."/>
            <person name="Begovic E."/>
            <person name="Chapman J."/>
            <person name="Putnam N.H."/>
            <person name="Hellsten U."/>
            <person name="Kawashima T."/>
            <person name="Kuo A."/>
            <person name="Mitros T."/>
            <person name="Salamov A."/>
            <person name="Carpenter M.L."/>
            <person name="Signorovitch A.Y."/>
            <person name="Moreno M.A."/>
            <person name="Kamm K."/>
            <person name="Grimwood J."/>
            <person name="Schmutz J."/>
            <person name="Shapiro H."/>
            <person name="Grigoriev I.V."/>
            <person name="Buss L.W."/>
            <person name="Schierwater B."/>
            <person name="Dellaporta S.L."/>
            <person name="Rokhsar D.S."/>
        </authorList>
    </citation>
    <scope>NUCLEOTIDE SEQUENCE [LARGE SCALE GENOMIC DNA]</scope>
    <source>
        <strain evidence="15 16">Grell-BS-1999</strain>
    </source>
</reference>
<keyword evidence="14" id="KW-0732">Signal</keyword>
<dbReference type="SUPFAM" id="SSF56235">
    <property type="entry name" value="N-terminal nucleophile aminohydrolases (Ntn hydrolases)"/>
    <property type="match status" value="1"/>
</dbReference>
<dbReference type="Proteomes" id="UP000009022">
    <property type="component" value="Unassembled WGS sequence"/>
</dbReference>
<dbReference type="OrthoDB" id="188713at2759"/>
<keyword evidence="16" id="KW-1185">Reference proteome</keyword>
<evidence type="ECO:0000256" key="6">
    <source>
        <dbReference type="ARBA" id="ARBA00053295"/>
    </source>
</evidence>
<feature type="active site" description="Nucleophile" evidence="11">
    <location>
        <position position="212"/>
    </location>
</feature>
<dbReference type="CTD" id="6753746"/>
<dbReference type="FunFam" id="3.60.20.30:FF:000003">
    <property type="entry name" value="N(4)-(Beta-N-acetylglucosaminyl)-L-asparaginase isoform X1"/>
    <property type="match status" value="1"/>
</dbReference>
<evidence type="ECO:0000256" key="1">
    <source>
        <dbReference type="ARBA" id="ARBA00010872"/>
    </source>
</evidence>
<organism evidence="15 16">
    <name type="scientific">Trichoplax adhaerens</name>
    <name type="common">Trichoplax reptans</name>
    <dbReference type="NCBI Taxonomy" id="10228"/>
    <lineage>
        <taxon>Eukaryota</taxon>
        <taxon>Metazoa</taxon>
        <taxon>Placozoa</taxon>
        <taxon>Uniplacotomia</taxon>
        <taxon>Trichoplacea</taxon>
        <taxon>Trichoplacidae</taxon>
        <taxon>Trichoplax</taxon>
    </lineage>
</organism>
<dbReference type="FunCoup" id="B3RYR9">
    <property type="interactions" value="564"/>
</dbReference>
<evidence type="ECO:0000313" key="16">
    <source>
        <dbReference type="Proteomes" id="UP000009022"/>
    </source>
</evidence>
<dbReference type="STRING" id="10228.B3RYR9"/>
<dbReference type="KEGG" id="tad:TRIADDRAFT_24893"/>
<comment type="catalytic activity">
    <reaction evidence="5">
        <text>N(4)-(beta-N-acetyl-D-glucosaminyl)-L-asparagine + H2O = N-acetyl-beta-D-glucosaminylamine + L-aspartate + H(+)</text>
        <dbReference type="Rhea" id="RHEA:11544"/>
        <dbReference type="ChEBI" id="CHEBI:15377"/>
        <dbReference type="ChEBI" id="CHEBI:15378"/>
        <dbReference type="ChEBI" id="CHEBI:15947"/>
        <dbReference type="ChEBI" id="CHEBI:29991"/>
        <dbReference type="ChEBI" id="CHEBI:58080"/>
        <dbReference type="EC" id="3.5.1.26"/>
    </reaction>
</comment>
<evidence type="ECO:0000256" key="5">
    <source>
        <dbReference type="ARBA" id="ARBA00050421"/>
    </source>
</evidence>
<protein>
    <recommendedName>
        <fullName evidence="7">N(4)-(beta-N-acetylglucosaminyl)-L-asparaginase</fullName>
        <ecNumber evidence="7">3.5.1.26</ecNumber>
    </recommendedName>
    <alternativeName>
        <fullName evidence="9">Aspartylglucosaminidase</fullName>
    </alternativeName>
    <alternativeName>
        <fullName evidence="8">Glycosylasparaginase</fullName>
    </alternativeName>
    <alternativeName>
        <fullName evidence="10">N4-(N-acetyl-beta-glucosaminyl)-L-asparagine amidase</fullName>
    </alternativeName>
</protein>
<dbReference type="EC" id="3.5.1.26" evidence="7"/>
<feature type="binding site" evidence="12">
    <location>
        <begin position="262"/>
        <end position="265"/>
    </location>
    <ligand>
        <name>substrate</name>
    </ligand>
</feature>
<dbReference type="InterPro" id="IPR029055">
    <property type="entry name" value="Ntn_hydrolases_N"/>
</dbReference>
<dbReference type="InterPro" id="IPR000246">
    <property type="entry name" value="Peptidase_T2"/>
</dbReference>
<name>B3RYR9_TRIAD</name>
<dbReference type="GO" id="GO:0006508">
    <property type="term" value="P:proteolysis"/>
    <property type="evidence" value="ECO:0007669"/>
    <property type="project" value="UniProtKB-KW"/>
</dbReference>
<evidence type="ECO:0000256" key="12">
    <source>
        <dbReference type="PIRSR" id="PIRSR600246-2"/>
    </source>
</evidence>
<feature type="site" description="Cleavage; by autolysis" evidence="13">
    <location>
        <begin position="211"/>
        <end position="212"/>
    </location>
</feature>
<dbReference type="PANTHER" id="PTHR10188">
    <property type="entry name" value="L-ASPARAGINASE"/>
    <property type="match status" value="1"/>
</dbReference>
<dbReference type="PANTHER" id="PTHR10188:SF6">
    <property type="entry name" value="N(4)-(BETA-N-ACETYLGLUCOSAMINYL)-L-ASPARAGINASE"/>
    <property type="match status" value="1"/>
</dbReference>
<dbReference type="AlphaFoldDB" id="B3RYR9"/>
<dbReference type="GO" id="GO:0003948">
    <property type="term" value="F:N4-(beta-N-acetylglucosaminyl)-L-asparaginase activity"/>
    <property type="evidence" value="ECO:0000318"/>
    <property type="project" value="GO_Central"/>
</dbReference>
<comment type="function">
    <text evidence="6">Cleaves the GlcNAc-Asn bond which joins oligosaccharides to the peptide of asparagine-linked glycoproteins.</text>
</comment>
<keyword evidence="4" id="KW-0068">Autocatalytic cleavage</keyword>
<evidence type="ECO:0000256" key="10">
    <source>
        <dbReference type="ARBA" id="ARBA00080645"/>
    </source>
</evidence>
<evidence type="ECO:0000256" key="11">
    <source>
        <dbReference type="PIRSR" id="PIRSR600246-1"/>
    </source>
</evidence>
<comment type="similarity">
    <text evidence="1">Belongs to the Ntn-hydrolase family.</text>
</comment>
<evidence type="ECO:0000256" key="7">
    <source>
        <dbReference type="ARBA" id="ARBA00066729"/>
    </source>
</evidence>
<dbReference type="RefSeq" id="XP_002112533.1">
    <property type="nucleotide sequence ID" value="XM_002112497.1"/>
</dbReference>
<evidence type="ECO:0000256" key="14">
    <source>
        <dbReference type="SAM" id="SignalP"/>
    </source>
</evidence>
<dbReference type="Pfam" id="PF01112">
    <property type="entry name" value="Asparaginase_2"/>
    <property type="match status" value="1"/>
</dbReference>
<dbReference type="GeneID" id="6753746"/>
<keyword evidence="3" id="KW-0378">Hydrolase</keyword>
<dbReference type="HOGENOM" id="CLU_021603_0_0_1"/>
<evidence type="ECO:0000256" key="2">
    <source>
        <dbReference type="ARBA" id="ARBA00022670"/>
    </source>
</evidence>
<gene>
    <name evidence="15" type="ORF">TRIADDRAFT_24893</name>
</gene>
<evidence type="ECO:0000313" key="15">
    <source>
        <dbReference type="EMBL" id="EDV24643.1"/>
    </source>
</evidence>
<dbReference type="GO" id="GO:0005764">
    <property type="term" value="C:lysosome"/>
    <property type="evidence" value="ECO:0000318"/>
    <property type="project" value="GO_Central"/>
</dbReference>
<feature type="signal peptide" evidence="14">
    <location>
        <begin position="1"/>
        <end position="23"/>
    </location>
</feature>
<feature type="chain" id="PRO_5002798383" description="N(4)-(beta-N-acetylglucosaminyl)-L-asparaginase" evidence="14">
    <location>
        <begin position="24"/>
        <end position="334"/>
    </location>
</feature>
<proteinExistence type="inferred from homology"/>
<dbReference type="PhylomeDB" id="B3RYR9"/>
<dbReference type="InParanoid" id="B3RYR9"/>
<dbReference type="CDD" id="cd04513">
    <property type="entry name" value="Glycosylasparaginase"/>
    <property type="match status" value="1"/>
</dbReference>
<dbReference type="GO" id="GO:0005737">
    <property type="term" value="C:cytoplasm"/>
    <property type="evidence" value="ECO:0000318"/>
    <property type="project" value="GO_Central"/>
</dbReference>
<keyword evidence="2" id="KW-0645">Protease</keyword>
<feature type="binding site" evidence="12">
    <location>
        <begin position="239"/>
        <end position="242"/>
    </location>
    <ligand>
        <name>substrate</name>
    </ligand>
</feature>
<evidence type="ECO:0000256" key="13">
    <source>
        <dbReference type="PIRSR" id="PIRSR600246-3"/>
    </source>
</evidence>
<sequence length="334" mass="35729">MTTNFSLAIVSCYFLVIISLSCAVGNDHKLPLVINTWPFTVATRAAWKVINSTSGTPLDAVEQGCTACEVAQCDGTVGYGGSPDESGETTLDAMIMDGTSHDVGSVGCLKRIKSAISVARKVMELTNHTLLVGDEATRFAISTGFKQENLHTNKSVGIYKSWLENNCQPNFWKGVTPNPRSSCGPYRPADTCQSLDCKQDTNHDVSSDNHDTIGMIVVDKNTIAGGTSTNGANHKISGRVGDSPIAGAGLYVDKDIGGSAATGDGDVMMRFLPSYQVVESMRLGMSPKKATTEAIMRIKKYYPHFNGALIAVNMAGEVGIYIHCNSFKNHCNVN</sequence>
<dbReference type="GO" id="GO:0008233">
    <property type="term" value="F:peptidase activity"/>
    <property type="evidence" value="ECO:0007669"/>
    <property type="project" value="UniProtKB-KW"/>
</dbReference>
<evidence type="ECO:0000256" key="8">
    <source>
        <dbReference type="ARBA" id="ARBA00078726"/>
    </source>
</evidence>
<evidence type="ECO:0000256" key="9">
    <source>
        <dbReference type="ARBA" id="ARBA00079301"/>
    </source>
</evidence>
<evidence type="ECO:0000256" key="3">
    <source>
        <dbReference type="ARBA" id="ARBA00022801"/>
    </source>
</evidence>
<accession>B3RYR9</accession>
<dbReference type="EMBL" id="DS985245">
    <property type="protein sequence ID" value="EDV24643.1"/>
    <property type="molecule type" value="Genomic_DNA"/>
</dbReference>
<dbReference type="OMA" id="YKPIINI"/>
<dbReference type="Gene3D" id="3.60.20.30">
    <property type="entry name" value="(Glycosyl)asparaginase"/>
    <property type="match status" value="1"/>
</dbReference>
<dbReference type="eggNOG" id="KOG1593">
    <property type="taxonomic scope" value="Eukaryota"/>
</dbReference>
<evidence type="ECO:0000256" key="4">
    <source>
        <dbReference type="ARBA" id="ARBA00022813"/>
    </source>
</evidence>